<sequence>MKKLLPAAGLVVAVLPLSACGGASSSSGAVANARPVAAQVSAAADRYRNYADLARHEKEGRDYRRVQRTPKGARVAQIAIHGGQIEPPTTQLADYASSTGKDAFYSFEGLKKSGNQALHITSTHFDEPRALKLLKTVKYTVSWHAAKGDTATTYVGGRDAALAQKITRALRAKGFTVSAPPGRIDGNDPKNICNRNARGKGVQLEITTAQRKAFFRGGRLDAAWIADPRHRTAAFYAYVRAVDSVLASL</sequence>
<evidence type="ECO:0000313" key="3">
    <source>
        <dbReference type="Proteomes" id="UP001595872"/>
    </source>
</evidence>
<reference evidence="3" key="1">
    <citation type="journal article" date="2019" name="Int. J. Syst. Evol. Microbiol.">
        <title>The Global Catalogue of Microorganisms (GCM) 10K type strain sequencing project: providing services to taxonomists for standard genome sequencing and annotation.</title>
        <authorList>
            <consortium name="The Broad Institute Genomics Platform"/>
            <consortium name="The Broad Institute Genome Sequencing Center for Infectious Disease"/>
            <person name="Wu L."/>
            <person name="Ma J."/>
        </authorList>
    </citation>
    <scope>NUCLEOTIDE SEQUENCE [LARGE SCALE GENOMIC DNA]</scope>
    <source>
        <strain evidence="3">KLKA75</strain>
    </source>
</reference>
<keyword evidence="3" id="KW-1185">Reference proteome</keyword>
<dbReference type="Gene3D" id="3.40.630.100">
    <property type="entry name" value="Poly-gamma-glutamate hydrolase, zinc-binding motif"/>
    <property type="match status" value="1"/>
</dbReference>
<keyword evidence="1" id="KW-0732">Signal</keyword>
<evidence type="ECO:0000313" key="2">
    <source>
        <dbReference type="EMBL" id="MFC4910882.1"/>
    </source>
</evidence>
<keyword evidence="2" id="KW-0378">Hydrolase</keyword>
<dbReference type="RefSeq" id="WP_378259535.1">
    <property type="nucleotide sequence ID" value="NZ_JBHSIT010000008.1"/>
</dbReference>
<feature type="chain" id="PRO_5047342851" evidence="1">
    <location>
        <begin position="20"/>
        <end position="249"/>
    </location>
</feature>
<dbReference type="EMBL" id="JBHSIT010000008">
    <property type="protein sequence ID" value="MFC4910882.1"/>
    <property type="molecule type" value="Genomic_DNA"/>
</dbReference>
<dbReference type="GO" id="GO:0016787">
    <property type="term" value="F:hydrolase activity"/>
    <property type="evidence" value="ECO:0007669"/>
    <property type="project" value="UniProtKB-KW"/>
</dbReference>
<gene>
    <name evidence="2" type="ORF">ACFPCY_26460</name>
</gene>
<comment type="caution">
    <text evidence="2">The sequence shown here is derived from an EMBL/GenBank/DDBJ whole genome shotgun (WGS) entry which is preliminary data.</text>
</comment>
<protein>
    <submittedName>
        <fullName evidence="2">Poly-gamma-glutamate hydrolase family protein</fullName>
    </submittedName>
</protein>
<dbReference type="InterPro" id="IPR008585">
    <property type="entry name" value="Gamma_PGA_hydro"/>
</dbReference>
<dbReference type="Pfam" id="PF05908">
    <property type="entry name" value="Gamma_PGA_hydro"/>
    <property type="match status" value="1"/>
</dbReference>
<organism evidence="2 3">
    <name type="scientific">Actinomadura gamaensis</name>
    <dbReference type="NCBI Taxonomy" id="1763541"/>
    <lineage>
        <taxon>Bacteria</taxon>
        <taxon>Bacillati</taxon>
        <taxon>Actinomycetota</taxon>
        <taxon>Actinomycetes</taxon>
        <taxon>Streptosporangiales</taxon>
        <taxon>Thermomonosporaceae</taxon>
        <taxon>Actinomadura</taxon>
    </lineage>
</organism>
<proteinExistence type="predicted"/>
<feature type="signal peptide" evidence="1">
    <location>
        <begin position="1"/>
        <end position="19"/>
    </location>
</feature>
<dbReference type="Proteomes" id="UP001595872">
    <property type="component" value="Unassembled WGS sequence"/>
</dbReference>
<name>A0ABV9U7K6_9ACTN</name>
<dbReference type="InterPro" id="IPR038128">
    <property type="entry name" value="Gamma_PGA_hydro_sf"/>
</dbReference>
<evidence type="ECO:0000256" key="1">
    <source>
        <dbReference type="SAM" id="SignalP"/>
    </source>
</evidence>
<accession>A0ABV9U7K6</accession>